<reference evidence="2 3" key="1">
    <citation type="submission" date="2019-03" db="EMBL/GenBank/DDBJ databases">
        <authorList>
            <person name="Kim M.K.M."/>
        </authorList>
    </citation>
    <scope>NUCLEOTIDE SEQUENCE [LARGE SCALE GENOMIC DNA]</scope>
    <source>
        <strain evidence="2 3">17J68-12</strain>
    </source>
</reference>
<dbReference type="Pfam" id="PF12730">
    <property type="entry name" value="ABC2_membrane_4"/>
    <property type="match status" value="1"/>
</dbReference>
<keyword evidence="1" id="KW-0812">Transmembrane</keyword>
<dbReference type="RefSeq" id="WP_131447017.1">
    <property type="nucleotide sequence ID" value="NZ_SJZI01000004.1"/>
</dbReference>
<feature type="transmembrane region" description="Helical" evidence="1">
    <location>
        <begin position="20"/>
        <end position="40"/>
    </location>
</feature>
<sequence>MSLAISFNSEMLKTRRTAAFWMSVAGAAFIPCIFLLIYLTKPDKMIPKLELGGWTMHLQMGWQSLSSFLFPMYVILICALIPQVEYRNNAWKQVWASPQTTGEVFFAKWGAIQSMILLFFVVFNGLMIGNAALVNIINPKFPFFHMALDWKALIHLNVKTFVSVLSISAFQYWLSLRFKSFVAPVGIGLALLIAGLIATGFGWEHVDKIPFAYPILTLKSMMMPKQDYLVKHEWYSLAYTALFLVLGFLDLRYRKERG</sequence>
<accession>A0A4R1BMQ1</accession>
<dbReference type="EMBL" id="SJZI01000004">
    <property type="protein sequence ID" value="TCJ18636.1"/>
    <property type="molecule type" value="Genomic_DNA"/>
</dbReference>
<keyword evidence="3" id="KW-1185">Reference proteome</keyword>
<feature type="transmembrane region" description="Helical" evidence="1">
    <location>
        <begin position="181"/>
        <end position="203"/>
    </location>
</feature>
<protein>
    <recommendedName>
        <fullName evidence="4">ABC transporter permease</fullName>
    </recommendedName>
</protein>
<gene>
    <name evidence="2" type="ORF">EPD60_03815</name>
</gene>
<dbReference type="AlphaFoldDB" id="A0A4R1BMQ1"/>
<evidence type="ECO:0000313" key="3">
    <source>
        <dbReference type="Proteomes" id="UP000295334"/>
    </source>
</evidence>
<proteinExistence type="predicted"/>
<evidence type="ECO:0000313" key="2">
    <source>
        <dbReference type="EMBL" id="TCJ18636.1"/>
    </source>
</evidence>
<organism evidence="2 3">
    <name type="scientific">Flaviaesturariibacter flavus</name>
    <dbReference type="NCBI Taxonomy" id="2502780"/>
    <lineage>
        <taxon>Bacteria</taxon>
        <taxon>Pseudomonadati</taxon>
        <taxon>Bacteroidota</taxon>
        <taxon>Chitinophagia</taxon>
        <taxon>Chitinophagales</taxon>
        <taxon>Chitinophagaceae</taxon>
        <taxon>Flaviaestuariibacter</taxon>
    </lineage>
</organism>
<dbReference type="CDD" id="cd21809">
    <property type="entry name" value="ABC-2_lan_permease-like"/>
    <property type="match status" value="1"/>
</dbReference>
<dbReference type="OrthoDB" id="5946463at2"/>
<feature type="transmembrane region" description="Helical" evidence="1">
    <location>
        <begin position="116"/>
        <end position="137"/>
    </location>
</feature>
<evidence type="ECO:0008006" key="4">
    <source>
        <dbReference type="Google" id="ProtNLM"/>
    </source>
</evidence>
<feature type="transmembrane region" description="Helical" evidence="1">
    <location>
        <begin position="234"/>
        <end position="253"/>
    </location>
</feature>
<keyword evidence="1" id="KW-1133">Transmembrane helix</keyword>
<evidence type="ECO:0000256" key="1">
    <source>
        <dbReference type="SAM" id="Phobius"/>
    </source>
</evidence>
<dbReference type="Proteomes" id="UP000295334">
    <property type="component" value="Unassembled WGS sequence"/>
</dbReference>
<keyword evidence="1" id="KW-0472">Membrane</keyword>
<feature type="transmembrane region" description="Helical" evidence="1">
    <location>
        <begin position="152"/>
        <end position="174"/>
    </location>
</feature>
<feature type="transmembrane region" description="Helical" evidence="1">
    <location>
        <begin position="60"/>
        <end position="82"/>
    </location>
</feature>
<name>A0A4R1BMQ1_9BACT</name>
<comment type="caution">
    <text evidence="2">The sequence shown here is derived from an EMBL/GenBank/DDBJ whole genome shotgun (WGS) entry which is preliminary data.</text>
</comment>